<dbReference type="Proteomes" id="UP001223547">
    <property type="component" value="Unassembled WGS sequence"/>
</dbReference>
<name>A0ABT7HID4_9GAMM</name>
<organism evidence="2 3">
    <name type="scientific">Marinobacter albus</name>
    <dbReference type="NCBI Taxonomy" id="3030833"/>
    <lineage>
        <taxon>Bacteria</taxon>
        <taxon>Pseudomonadati</taxon>
        <taxon>Pseudomonadota</taxon>
        <taxon>Gammaproteobacteria</taxon>
        <taxon>Pseudomonadales</taxon>
        <taxon>Marinobacteraceae</taxon>
        <taxon>Marinobacter</taxon>
    </lineage>
</organism>
<dbReference type="RefSeq" id="WP_285368919.1">
    <property type="nucleotide sequence ID" value="NZ_JASSQD010000003.1"/>
</dbReference>
<reference evidence="2 3" key="1">
    <citation type="submission" date="2023-05" db="EMBL/GenBank/DDBJ databases">
        <title>Marinobacter albus sp. nov., a marine bacterium isolated from sand in a coastal intertidal zone of huludao.</title>
        <authorList>
            <person name="Deng T."/>
        </authorList>
    </citation>
    <scope>NUCLEOTIDE SEQUENCE [LARGE SCALE GENOMIC DNA]</scope>
    <source>
        <strain evidence="2 3">M216</strain>
    </source>
</reference>
<sequence>MSSRIELTLNPSVATGLLAIAPWLVLLGFLVAAAYGDKPWLLAGLPIMLAGAAVQYRRAGRLRGRSAVNALIVEHGQLTARLGDGRQISVKAARTSRLGARLALLKLHPCDTTVKAYSAILLANTACLRGNVPEDEFRRLRIWLRLGQPQSTSRRRPDQE</sequence>
<evidence type="ECO:0008006" key="4">
    <source>
        <dbReference type="Google" id="ProtNLM"/>
    </source>
</evidence>
<feature type="transmembrane region" description="Helical" evidence="1">
    <location>
        <begin position="40"/>
        <end position="56"/>
    </location>
</feature>
<dbReference type="EMBL" id="JASSQD010000003">
    <property type="protein sequence ID" value="MDK9559311.1"/>
    <property type="molecule type" value="Genomic_DNA"/>
</dbReference>
<gene>
    <name evidence="2" type="ORF">QQF73_16870</name>
</gene>
<evidence type="ECO:0000313" key="2">
    <source>
        <dbReference type="EMBL" id="MDK9559311.1"/>
    </source>
</evidence>
<protein>
    <recommendedName>
        <fullName evidence="4">DUF2244 domain-containing protein</fullName>
    </recommendedName>
</protein>
<keyword evidence="3" id="KW-1185">Reference proteome</keyword>
<keyword evidence="1" id="KW-0812">Transmembrane</keyword>
<evidence type="ECO:0000256" key="1">
    <source>
        <dbReference type="SAM" id="Phobius"/>
    </source>
</evidence>
<proteinExistence type="predicted"/>
<evidence type="ECO:0000313" key="3">
    <source>
        <dbReference type="Proteomes" id="UP001223547"/>
    </source>
</evidence>
<keyword evidence="1" id="KW-1133">Transmembrane helix</keyword>
<accession>A0ABT7HID4</accession>
<comment type="caution">
    <text evidence="2">The sequence shown here is derived from an EMBL/GenBank/DDBJ whole genome shotgun (WGS) entry which is preliminary data.</text>
</comment>
<keyword evidence="1" id="KW-0472">Membrane</keyword>
<feature type="transmembrane region" description="Helical" evidence="1">
    <location>
        <begin position="12"/>
        <end position="34"/>
    </location>
</feature>